<proteinExistence type="predicted"/>
<organism evidence="1 2">
    <name type="scientific">Kingdonia uniflora</name>
    <dbReference type="NCBI Taxonomy" id="39325"/>
    <lineage>
        <taxon>Eukaryota</taxon>
        <taxon>Viridiplantae</taxon>
        <taxon>Streptophyta</taxon>
        <taxon>Embryophyta</taxon>
        <taxon>Tracheophyta</taxon>
        <taxon>Spermatophyta</taxon>
        <taxon>Magnoliopsida</taxon>
        <taxon>Ranunculales</taxon>
        <taxon>Circaeasteraceae</taxon>
        <taxon>Kingdonia</taxon>
    </lineage>
</organism>
<dbReference type="Pfam" id="PF05056">
    <property type="entry name" value="DUF674"/>
    <property type="match status" value="2"/>
</dbReference>
<dbReference type="PANTHER" id="PTHR33103:SF27">
    <property type="entry name" value="OS04G0594700 PROTEIN"/>
    <property type="match status" value="1"/>
</dbReference>
<dbReference type="OrthoDB" id="1277335at2759"/>
<evidence type="ECO:0000313" key="2">
    <source>
        <dbReference type="Proteomes" id="UP000541444"/>
    </source>
</evidence>
<name>A0A7J7N235_9MAGN</name>
<keyword evidence="2" id="KW-1185">Reference proteome</keyword>
<sequence length="343" mass="38611">MVDKETNRAVFAETKPDFVDLLLSFFTLPMGTITRLVSKLSSPTAIGCMKNLYNSVETLPQYHFKTRACKNIMLLRPLSHPTISVDYRNVVTFADIKGVFVKGGLIASYIVTDDLPVTYASMDNWLSLFSKLGVGNSSNLEERTVNIGLQTPLQLLNRSLSSSSPMTDVFLCKEDRKPSGSVKIEMLETSRHQNKKDVASQSKKVMVKLMYRKSNKKVMYTEANEDFVNMLFSFLTISPGSVEHMFNETSSMVSIDNLYMSIENLSTDDHMKTQECKTLLAQPKLSPYLGCENQLLPIEEELPLIYVCHCSKYVIIYDTESIKTKAVADKNIVKLWNPKCGGT</sequence>
<dbReference type="Proteomes" id="UP000541444">
    <property type="component" value="Unassembled WGS sequence"/>
</dbReference>
<protein>
    <submittedName>
        <fullName evidence="1">Uncharacterized protein</fullName>
    </submittedName>
</protein>
<evidence type="ECO:0000313" key="1">
    <source>
        <dbReference type="EMBL" id="KAF6160978.1"/>
    </source>
</evidence>
<comment type="caution">
    <text evidence="1">The sequence shown here is derived from an EMBL/GenBank/DDBJ whole genome shotgun (WGS) entry which is preliminary data.</text>
</comment>
<reference evidence="1 2" key="1">
    <citation type="journal article" date="2020" name="IScience">
        <title>Genome Sequencing of the Endangered Kingdonia uniflora (Circaeasteraceae, Ranunculales) Reveals Potential Mechanisms of Evolutionary Specialization.</title>
        <authorList>
            <person name="Sun Y."/>
            <person name="Deng T."/>
            <person name="Zhang A."/>
            <person name="Moore M.J."/>
            <person name="Landis J.B."/>
            <person name="Lin N."/>
            <person name="Zhang H."/>
            <person name="Zhang X."/>
            <person name="Huang J."/>
            <person name="Zhang X."/>
            <person name="Sun H."/>
            <person name="Wang H."/>
        </authorList>
    </citation>
    <scope>NUCLEOTIDE SEQUENCE [LARGE SCALE GENOMIC DNA]</scope>
    <source>
        <strain evidence="1">TB1705</strain>
        <tissue evidence="1">Leaf</tissue>
    </source>
</reference>
<dbReference type="InterPro" id="IPR007750">
    <property type="entry name" value="DUF674"/>
</dbReference>
<gene>
    <name evidence="1" type="ORF">GIB67_007619</name>
</gene>
<accession>A0A7J7N235</accession>
<dbReference type="AlphaFoldDB" id="A0A7J7N235"/>
<dbReference type="PANTHER" id="PTHR33103">
    <property type="entry name" value="OS01G0153900 PROTEIN"/>
    <property type="match status" value="1"/>
</dbReference>
<dbReference type="EMBL" id="JACGCM010001144">
    <property type="protein sequence ID" value="KAF6160978.1"/>
    <property type="molecule type" value="Genomic_DNA"/>
</dbReference>